<sequence>MHLSRRALLYAGLATTATAALGGTTAGCSVPNGSTGRNMTLWYWTGGLSDKVVADAKKRFTDVSLKPAQIGGYFKSKLLTTMTGRAYVPDITGLKGEDMASYLPNAEQFIDLRTLGAEKLKDQYLPWKWAEGIAPDGSMIGFPIDTGPVAHYFMPEVFDRAGLPTDPADVGKEMDTWEKYLAAGERLKKKVRGAHMVIDALTIYQYMIAQGTQRYVDEERRFIGDHEHVRRAWNMAIDAYERGLCSRYQSGTPDGNAAIENGLLPSQIGASWVAGDLKLTVPKTKGKWRVAALPGGPANNGGSFLAITKSCRKPELAFEIVTWLLNADNQTRGFTDATLFPSTPASYQQEAMRAPDPFFGGQATIDVFGPTAEKIPIAYHSPYDYPLDQAVSDELRNVNALGKDPRRAWKDAMAKCRRIADHLGVLT</sequence>
<dbReference type="InterPro" id="IPR050490">
    <property type="entry name" value="Bact_solute-bd_prot1"/>
</dbReference>
<reference evidence="3" key="1">
    <citation type="submission" date="2015-10" db="EMBL/GenBank/DDBJ databases">
        <authorList>
            <person name="Ju K.-S."/>
            <person name="Doroghazi J.R."/>
            <person name="Metcalf W.W."/>
        </authorList>
    </citation>
    <scope>NUCLEOTIDE SEQUENCE [LARGE SCALE GENOMIC DNA]</scope>
    <source>
        <strain evidence="3">NRRL F-8817</strain>
    </source>
</reference>
<dbReference type="PANTHER" id="PTHR43649:SF32">
    <property type="entry name" value="SUGAR BINDING SECRETED PROTEIN"/>
    <property type="match status" value="1"/>
</dbReference>
<name>A0A0X3WWP2_STRVO</name>
<keyword evidence="1" id="KW-0732">Signal</keyword>
<dbReference type="PROSITE" id="PS51257">
    <property type="entry name" value="PROKAR_LIPOPROTEIN"/>
    <property type="match status" value="1"/>
</dbReference>
<dbReference type="RefSeq" id="WP_059144441.1">
    <property type="nucleotide sequence ID" value="NZ_LLZJ01000177.1"/>
</dbReference>
<dbReference type="PANTHER" id="PTHR43649">
    <property type="entry name" value="ARABINOSE-BINDING PROTEIN-RELATED"/>
    <property type="match status" value="1"/>
</dbReference>
<dbReference type="GeneID" id="97436660"/>
<feature type="signal peptide" evidence="1">
    <location>
        <begin position="1"/>
        <end position="19"/>
    </location>
</feature>
<evidence type="ECO:0000313" key="3">
    <source>
        <dbReference type="Proteomes" id="UP000053413"/>
    </source>
</evidence>
<dbReference type="Proteomes" id="UP000053413">
    <property type="component" value="Unassembled WGS sequence"/>
</dbReference>
<dbReference type="Pfam" id="PF13416">
    <property type="entry name" value="SBP_bac_8"/>
    <property type="match status" value="1"/>
</dbReference>
<dbReference type="InterPro" id="IPR006311">
    <property type="entry name" value="TAT_signal"/>
</dbReference>
<dbReference type="EMBL" id="LLZJ01000177">
    <property type="protein sequence ID" value="KUL61241.1"/>
    <property type="molecule type" value="Genomic_DNA"/>
</dbReference>
<accession>A0A0X3WWP2</accession>
<dbReference type="OrthoDB" id="3226017at2"/>
<organism evidence="2 3">
    <name type="scientific">Streptomyces violaceusniger</name>
    <dbReference type="NCBI Taxonomy" id="68280"/>
    <lineage>
        <taxon>Bacteria</taxon>
        <taxon>Bacillati</taxon>
        <taxon>Actinomycetota</taxon>
        <taxon>Actinomycetes</taxon>
        <taxon>Kitasatosporales</taxon>
        <taxon>Streptomycetaceae</taxon>
        <taxon>Streptomyces</taxon>
        <taxon>Streptomyces violaceusniger group</taxon>
    </lineage>
</organism>
<proteinExistence type="predicted"/>
<feature type="chain" id="PRO_5039420215" evidence="1">
    <location>
        <begin position="20"/>
        <end position="427"/>
    </location>
</feature>
<dbReference type="Gene3D" id="3.40.190.10">
    <property type="entry name" value="Periplasmic binding protein-like II"/>
    <property type="match status" value="1"/>
</dbReference>
<protein>
    <submittedName>
        <fullName evidence="2">Sugar ABC transporter substrate-binding protein</fullName>
    </submittedName>
</protein>
<evidence type="ECO:0000313" key="2">
    <source>
        <dbReference type="EMBL" id="KUL61241.1"/>
    </source>
</evidence>
<dbReference type="InterPro" id="IPR006059">
    <property type="entry name" value="SBP"/>
</dbReference>
<evidence type="ECO:0000256" key="1">
    <source>
        <dbReference type="SAM" id="SignalP"/>
    </source>
</evidence>
<dbReference type="SUPFAM" id="SSF53850">
    <property type="entry name" value="Periplasmic binding protein-like II"/>
    <property type="match status" value="1"/>
</dbReference>
<dbReference type="AlphaFoldDB" id="A0A0X3WWP2"/>
<dbReference type="PROSITE" id="PS51318">
    <property type="entry name" value="TAT"/>
    <property type="match status" value="1"/>
</dbReference>
<comment type="caution">
    <text evidence="2">The sequence shown here is derived from an EMBL/GenBank/DDBJ whole genome shotgun (WGS) entry which is preliminary data.</text>
</comment>
<gene>
    <name evidence="2" type="ORF">ADL28_15955</name>
</gene>